<keyword evidence="2" id="KW-1185">Reference proteome</keyword>
<proteinExistence type="predicted"/>
<dbReference type="EMBL" id="CP003557">
    <property type="protein sequence ID" value="AFN73271.1"/>
    <property type="molecule type" value="Genomic_DNA"/>
</dbReference>
<name>I6ZZW7_MELRP</name>
<dbReference type="SFLD" id="SFLDG01129">
    <property type="entry name" value="C1.5:_HAD__Beta-PGM__Phosphata"/>
    <property type="match status" value="1"/>
</dbReference>
<dbReference type="HOGENOM" id="CLU_045011_13_3_10"/>
<sequence>MQPDPKARALLFDCDGTLVDTMPLHLKAWEYAINFYGYKFDYDFFFSKKGMPSKEIIRLYNKQFGTNADPEKIVAAKNEFFKQYADSIKPIDPVASVVYEYHNKLPMAVVSGGSKDNVMQSLIVTGLDKYFDLIVTADDNIKHKPAPDIFLYAAEKLTVEPEYCVVYEDGDFGVEAAKAAGMMIVDVRDFIEVE</sequence>
<dbReference type="GO" id="GO:0050308">
    <property type="term" value="F:sugar-phosphatase activity"/>
    <property type="evidence" value="ECO:0007669"/>
    <property type="project" value="TreeGrafter"/>
</dbReference>
<protein>
    <submittedName>
        <fullName evidence="1">HAD-superfamily hydrolase, subfamily IA, variant 3</fullName>
    </submittedName>
</protein>
<dbReference type="STRING" id="1191523.MROS_0027"/>
<accession>I6ZZW7</accession>
<dbReference type="Pfam" id="PF13419">
    <property type="entry name" value="HAD_2"/>
    <property type="match status" value="1"/>
</dbReference>
<gene>
    <name evidence="1" type="ordered locus">MROS_0027</name>
</gene>
<dbReference type="CDD" id="cd07505">
    <property type="entry name" value="HAD_BPGM-like"/>
    <property type="match status" value="1"/>
</dbReference>
<dbReference type="InterPro" id="IPR051806">
    <property type="entry name" value="HAD-like_SPP"/>
</dbReference>
<dbReference type="AlphaFoldDB" id="I6ZZW7"/>
<reference evidence="1 2" key="1">
    <citation type="journal article" date="2013" name="PLoS ONE">
        <title>Genomic analysis of Melioribacter roseus, facultatively anaerobic organotrophic bacterium representing a novel deep lineage within Bacteriodetes/Chlorobi group.</title>
        <authorList>
            <person name="Kadnikov V.V."/>
            <person name="Mardanov A.V."/>
            <person name="Podosokorskaya O.A."/>
            <person name="Gavrilov S.N."/>
            <person name="Kublanov I.V."/>
            <person name="Beletsky A.V."/>
            <person name="Bonch-Osmolovskaya E.A."/>
            <person name="Ravin N.V."/>
        </authorList>
    </citation>
    <scope>NUCLEOTIDE SEQUENCE [LARGE SCALE GENOMIC DNA]</scope>
    <source>
        <strain evidence="2">JCM 17771 / P3M-2</strain>
    </source>
</reference>
<organism evidence="1 2">
    <name type="scientific">Melioribacter roseus (strain DSM 23840 / JCM 17771 / VKM B-2668 / P3M-2)</name>
    <dbReference type="NCBI Taxonomy" id="1191523"/>
    <lineage>
        <taxon>Bacteria</taxon>
        <taxon>Pseudomonadati</taxon>
        <taxon>Ignavibacteriota</taxon>
        <taxon>Ignavibacteria</taxon>
        <taxon>Ignavibacteriales</taxon>
        <taxon>Melioribacteraceae</taxon>
        <taxon>Melioribacter</taxon>
    </lineage>
</organism>
<dbReference type="eggNOG" id="COG0637">
    <property type="taxonomic scope" value="Bacteria"/>
</dbReference>
<dbReference type="InterPro" id="IPR041492">
    <property type="entry name" value="HAD_2"/>
</dbReference>
<dbReference type="Proteomes" id="UP000009011">
    <property type="component" value="Chromosome"/>
</dbReference>
<dbReference type="Gene3D" id="1.10.150.240">
    <property type="entry name" value="Putative phosphatase, domain 2"/>
    <property type="match status" value="1"/>
</dbReference>
<dbReference type="PRINTS" id="PR00413">
    <property type="entry name" value="HADHALOGNASE"/>
</dbReference>
<dbReference type="InterPro" id="IPR006439">
    <property type="entry name" value="HAD-SF_hydro_IA"/>
</dbReference>
<dbReference type="NCBIfam" id="TIGR01509">
    <property type="entry name" value="HAD-SF-IA-v3"/>
    <property type="match status" value="1"/>
</dbReference>
<dbReference type="PANTHER" id="PTHR43481">
    <property type="entry name" value="FRUCTOSE-1-PHOSPHATE PHOSPHATASE"/>
    <property type="match status" value="1"/>
</dbReference>
<dbReference type="SUPFAM" id="SSF56784">
    <property type="entry name" value="HAD-like"/>
    <property type="match status" value="1"/>
</dbReference>
<evidence type="ECO:0000313" key="1">
    <source>
        <dbReference type="EMBL" id="AFN73271.1"/>
    </source>
</evidence>
<dbReference type="RefSeq" id="WP_014854708.1">
    <property type="nucleotide sequence ID" value="NC_018178.1"/>
</dbReference>
<dbReference type="NCBIfam" id="TIGR01549">
    <property type="entry name" value="HAD-SF-IA-v1"/>
    <property type="match status" value="1"/>
</dbReference>
<dbReference type="Gene3D" id="3.40.50.1000">
    <property type="entry name" value="HAD superfamily/HAD-like"/>
    <property type="match status" value="1"/>
</dbReference>
<dbReference type="SFLD" id="SFLDG01135">
    <property type="entry name" value="C1.5.6:_HAD__Beta-PGM__Phospha"/>
    <property type="match status" value="1"/>
</dbReference>
<dbReference type="KEGG" id="mro:MROS_0027"/>
<dbReference type="InterPro" id="IPR023214">
    <property type="entry name" value="HAD_sf"/>
</dbReference>
<dbReference type="InterPro" id="IPR023198">
    <property type="entry name" value="PGP-like_dom2"/>
</dbReference>
<keyword evidence="1" id="KW-0378">Hydrolase</keyword>
<dbReference type="InterPro" id="IPR036412">
    <property type="entry name" value="HAD-like_sf"/>
</dbReference>
<dbReference type="OrthoDB" id="9797743at2"/>
<dbReference type="PANTHER" id="PTHR43481:SF4">
    <property type="entry name" value="GLYCEROL-1-PHOSPHATE PHOSPHOHYDROLASE 1-RELATED"/>
    <property type="match status" value="1"/>
</dbReference>
<evidence type="ECO:0000313" key="2">
    <source>
        <dbReference type="Proteomes" id="UP000009011"/>
    </source>
</evidence>
<dbReference type="SFLD" id="SFLDS00003">
    <property type="entry name" value="Haloacid_Dehalogenase"/>
    <property type="match status" value="1"/>
</dbReference>